<sequence length="337" mass="39811">MFEYPEDTEIPSWFNDNLAEKYEPFMNEWNQLKGRRLIQMEYRGQRVSPYYVSSELKKELEEQQGWLDEQDRRLYEDIILNSVGIILRNRIQRAQQWVKEMDKIMADRDNSSGLIFSIAWKPLTAESEQEMDTRDLVQLLQRNSKFLNEEDLQRITKHFQSRIAKAKELIQLRNEGSTLHQVLKEVLDYRKWFTFVLSFSRVNEPKRELTNNAFFKFSGGEKAMAMYIPLFTAAYSRYKEAGEMAPFIISLDEAFAGVDENNIRDMFEVVEQLGFNYIMNSQALWGDYDTISSLSICELVRPKNADYVTVIRYQWDGKQKSLVIDEAPELEELVTNE</sequence>
<dbReference type="Gene3D" id="3.40.50.300">
    <property type="entry name" value="P-loop containing nucleotide triphosphate hydrolases"/>
    <property type="match status" value="1"/>
</dbReference>
<proteinExistence type="predicted"/>
<protein>
    <recommendedName>
        <fullName evidence="3">TIGR02680 family protein</fullName>
    </recommendedName>
</protein>
<dbReference type="InterPro" id="IPR027417">
    <property type="entry name" value="P-loop_NTPase"/>
</dbReference>
<dbReference type="AlphaFoldDB" id="W4RU97"/>
<dbReference type="RefSeq" id="WP_243463093.1">
    <property type="nucleotide sequence ID" value="NZ_BAUW01000104.1"/>
</dbReference>
<dbReference type="EMBL" id="BAUW01000104">
    <property type="protein sequence ID" value="GAE47886.1"/>
    <property type="molecule type" value="Genomic_DNA"/>
</dbReference>
<dbReference type="Proteomes" id="UP000018949">
    <property type="component" value="Unassembled WGS sequence"/>
</dbReference>
<organism evidence="1 2">
    <name type="scientific">Mesobacillus boroniphilus JCM 21738</name>
    <dbReference type="NCBI Taxonomy" id="1294265"/>
    <lineage>
        <taxon>Bacteria</taxon>
        <taxon>Bacillati</taxon>
        <taxon>Bacillota</taxon>
        <taxon>Bacilli</taxon>
        <taxon>Bacillales</taxon>
        <taxon>Bacillaceae</taxon>
        <taxon>Mesobacillus</taxon>
    </lineage>
</organism>
<accession>W4RU97</accession>
<dbReference type="Pfam" id="PF13558">
    <property type="entry name" value="SbcC_Walker_B"/>
    <property type="match status" value="1"/>
</dbReference>
<evidence type="ECO:0000313" key="1">
    <source>
        <dbReference type="EMBL" id="GAE47886.1"/>
    </source>
</evidence>
<name>W4RU97_9BACI</name>
<keyword evidence="2" id="KW-1185">Reference proteome</keyword>
<comment type="caution">
    <text evidence="1">The sequence shown here is derived from an EMBL/GenBank/DDBJ whole genome shotgun (WGS) entry which is preliminary data.</text>
</comment>
<reference evidence="1 2" key="1">
    <citation type="submission" date="2013-12" db="EMBL/GenBank/DDBJ databases">
        <title>NBRP : Genome information of microbial organism related human and environment.</title>
        <authorList>
            <person name="Hattori M."/>
            <person name="Oshima K."/>
            <person name="Inaba H."/>
            <person name="Suda W."/>
            <person name="Sakamoto M."/>
            <person name="Iino T."/>
            <person name="Kitahara M."/>
            <person name="Oshida Y."/>
            <person name="Iida T."/>
            <person name="Kudo T."/>
            <person name="Itoh T."/>
            <person name="Ahmed I."/>
            <person name="Ohkuma M."/>
        </authorList>
    </citation>
    <scope>NUCLEOTIDE SEQUENCE [LARGE SCALE GENOMIC DNA]</scope>
    <source>
        <strain evidence="1 2">JCM 21738</strain>
    </source>
</reference>
<dbReference type="eggNOG" id="COG1196">
    <property type="taxonomic scope" value="Bacteria"/>
</dbReference>
<evidence type="ECO:0008006" key="3">
    <source>
        <dbReference type="Google" id="ProtNLM"/>
    </source>
</evidence>
<gene>
    <name evidence="1" type="ORF">JCM21738_4909</name>
</gene>
<evidence type="ECO:0000313" key="2">
    <source>
        <dbReference type="Proteomes" id="UP000018949"/>
    </source>
</evidence>